<name>A0A5C4QFJ2_9ACTN</name>
<evidence type="ECO:0000313" key="2">
    <source>
        <dbReference type="EMBL" id="TNH25727.1"/>
    </source>
</evidence>
<organism evidence="2 3">
    <name type="scientific">Micromonospora orduensis</name>
    <dbReference type="NCBI Taxonomy" id="1420891"/>
    <lineage>
        <taxon>Bacteria</taxon>
        <taxon>Bacillati</taxon>
        <taxon>Actinomycetota</taxon>
        <taxon>Actinomycetes</taxon>
        <taxon>Micromonosporales</taxon>
        <taxon>Micromonosporaceae</taxon>
        <taxon>Micromonospora</taxon>
    </lineage>
</organism>
<dbReference type="Proteomes" id="UP000306145">
    <property type="component" value="Unassembled WGS sequence"/>
</dbReference>
<proteinExistence type="predicted"/>
<dbReference type="EMBL" id="VDFY01000196">
    <property type="protein sequence ID" value="TNH25727.1"/>
    <property type="molecule type" value="Genomic_DNA"/>
</dbReference>
<keyword evidence="3" id="KW-1185">Reference proteome</keyword>
<dbReference type="RefSeq" id="WP_139586422.1">
    <property type="nucleotide sequence ID" value="NZ_VDFY01000196.1"/>
</dbReference>
<comment type="caution">
    <text evidence="2">The sequence shown here is derived from an EMBL/GenBank/DDBJ whole genome shotgun (WGS) entry which is preliminary data.</text>
</comment>
<evidence type="ECO:0000256" key="1">
    <source>
        <dbReference type="SAM" id="MobiDB-lite"/>
    </source>
</evidence>
<evidence type="ECO:0000313" key="3">
    <source>
        <dbReference type="Proteomes" id="UP000306145"/>
    </source>
</evidence>
<protein>
    <submittedName>
        <fullName evidence="2">Uncharacterized protein</fullName>
    </submittedName>
</protein>
<dbReference type="AlphaFoldDB" id="A0A5C4QFJ2"/>
<sequence length="68" mass="7258">MPQVPEAPSIDGAHGTGNVTGYRPIPQSGARPVNVPPPEEVRRPSFVQTDEADEDTLDSQRGPHSPSQ</sequence>
<feature type="region of interest" description="Disordered" evidence="1">
    <location>
        <begin position="1"/>
        <end position="68"/>
    </location>
</feature>
<accession>A0A5C4QFJ2</accession>
<reference evidence="2 3" key="1">
    <citation type="submission" date="2019-06" db="EMBL/GenBank/DDBJ databases">
        <title>Micromonospora ordensis sp. nov., isolated from deep marine sediment.</title>
        <authorList>
            <person name="Veyisoglu A."/>
            <person name="Carro L."/>
            <person name="Klenk H.-P."/>
            <person name="Sahin N."/>
        </authorList>
    </citation>
    <scope>NUCLEOTIDE SEQUENCE [LARGE SCALE GENOMIC DNA]</scope>
    <source>
        <strain evidence="2 3">S2509</strain>
    </source>
</reference>
<gene>
    <name evidence="2" type="ORF">FHG89_22660</name>
</gene>